<proteinExistence type="predicted"/>
<accession>A0AAD1SFP8</accession>
<feature type="compositionally biased region" description="Polar residues" evidence="1">
    <location>
        <begin position="41"/>
        <end position="52"/>
    </location>
</feature>
<evidence type="ECO:0000313" key="3">
    <source>
        <dbReference type="Proteomes" id="UP001295444"/>
    </source>
</evidence>
<reference evidence="2" key="1">
    <citation type="submission" date="2022-03" db="EMBL/GenBank/DDBJ databases">
        <authorList>
            <person name="Alioto T."/>
            <person name="Alioto T."/>
            <person name="Gomez Garrido J."/>
        </authorList>
    </citation>
    <scope>NUCLEOTIDE SEQUENCE</scope>
</reference>
<protein>
    <submittedName>
        <fullName evidence="2">Uncharacterized protein</fullName>
    </submittedName>
</protein>
<dbReference type="Proteomes" id="UP001295444">
    <property type="component" value="Chromosome 06"/>
</dbReference>
<dbReference type="AlphaFoldDB" id="A0AAD1SFP8"/>
<feature type="non-terminal residue" evidence="2">
    <location>
        <position position="52"/>
    </location>
</feature>
<evidence type="ECO:0000256" key="1">
    <source>
        <dbReference type="SAM" id="MobiDB-lite"/>
    </source>
</evidence>
<evidence type="ECO:0000313" key="2">
    <source>
        <dbReference type="EMBL" id="CAH2300637.1"/>
    </source>
</evidence>
<feature type="non-terminal residue" evidence="2">
    <location>
        <position position="1"/>
    </location>
</feature>
<dbReference type="EMBL" id="OW240917">
    <property type="protein sequence ID" value="CAH2300637.1"/>
    <property type="molecule type" value="Genomic_DNA"/>
</dbReference>
<sequence>NPQAPATEYGEQTEHQAGNTWRPLRHHPRKGQRPHWDSRTQKWSIGSPATSE</sequence>
<feature type="compositionally biased region" description="Basic residues" evidence="1">
    <location>
        <begin position="23"/>
        <end position="33"/>
    </location>
</feature>
<gene>
    <name evidence="2" type="ORF">PECUL_23A015351</name>
</gene>
<name>A0AAD1SFP8_PELCU</name>
<feature type="region of interest" description="Disordered" evidence="1">
    <location>
        <begin position="1"/>
        <end position="52"/>
    </location>
</feature>
<keyword evidence="3" id="KW-1185">Reference proteome</keyword>
<organism evidence="2 3">
    <name type="scientific">Pelobates cultripes</name>
    <name type="common">Western spadefoot toad</name>
    <dbReference type="NCBI Taxonomy" id="61616"/>
    <lineage>
        <taxon>Eukaryota</taxon>
        <taxon>Metazoa</taxon>
        <taxon>Chordata</taxon>
        <taxon>Craniata</taxon>
        <taxon>Vertebrata</taxon>
        <taxon>Euteleostomi</taxon>
        <taxon>Amphibia</taxon>
        <taxon>Batrachia</taxon>
        <taxon>Anura</taxon>
        <taxon>Pelobatoidea</taxon>
        <taxon>Pelobatidae</taxon>
        <taxon>Pelobates</taxon>
    </lineage>
</organism>